<evidence type="ECO:0000313" key="1">
    <source>
        <dbReference type="EMBL" id="QEQ94767.1"/>
    </source>
</evidence>
<keyword evidence="2" id="KW-1185">Reference proteome</keyword>
<name>A0A5J6DAD4_9CAUD</name>
<evidence type="ECO:0000313" key="2">
    <source>
        <dbReference type="Proteomes" id="UP000325507"/>
    </source>
</evidence>
<accession>A0A5J6DAD4</accession>
<proteinExistence type="predicted"/>
<sequence length="168" mass="18752">MSALIKLQIQQKLTTILNEITVANGFNTENKGTWRGRSQFGQETDIPFLALMESPRSDISDWATEDNTVSKDAWTLLIQGFVSANGQEHPTDAAYIFLHDVETQLGKITATRSNGFSGGQYPEYFMLNGMITKLELEPAVVRPGGDDVSPMAYFYQPVRLTLVRDLKC</sequence>
<protein>
    <submittedName>
        <fullName evidence="1">Uncharacterized protein</fullName>
    </submittedName>
</protein>
<dbReference type="EMBL" id="MN184886">
    <property type="protein sequence ID" value="QEQ94767.1"/>
    <property type="molecule type" value="Genomic_DNA"/>
</dbReference>
<organism evidence="1 2">
    <name type="scientific">Erwinia phage pEp_SNUABM_08</name>
    <dbReference type="NCBI Taxonomy" id="2593268"/>
    <lineage>
        <taxon>Viruses</taxon>
        <taxon>Duplodnaviria</taxon>
        <taxon>Heunggongvirae</taxon>
        <taxon>Uroviricota</taxon>
        <taxon>Caudoviricetes</taxon>
        <taxon>Casjensviridae</taxon>
        <taxon>Gwanakrovirus</taxon>
        <taxon>Gwanakrovirus SNUABM08</taxon>
    </lineage>
</organism>
<gene>
    <name evidence="1" type="ORF">pEpSNUABM08_20</name>
</gene>
<reference evidence="1 2" key="1">
    <citation type="submission" date="2019-07" db="EMBL/GenBank/DDBJ databases">
        <title>Complete genome sequence of bacteriophage infecting Erwinia pyrifoliae.</title>
        <authorList>
            <person name="Kim S.G."/>
            <person name="Park S.C."/>
        </authorList>
    </citation>
    <scope>NUCLEOTIDE SEQUENCE [LARGE SCALE GENOMIC DNA]</scope>
</reference>
<dbReference type="Proteomes" id="UP000325507">
    <property type="component" value="Segment"/>
</dbReference>